<organism evidence="7 8">
    <name type="scientific">Cohnella kolymensis</name>
    <dbReference type="NCBI Taxonomy" id="1590652"/>
    <lineage>
        <taxon>Bacteria</taxon>
        <taxon>Bacillati</taxon>
        <taxon>Bacillota</taxon>
        <taxon>Bacilli</taxon>
        <taxon>Bacillales</taxon>
        <taxon>Paenibacillaceae</taxon>
        <taxon>Cohnella</taxon>
    </lineage>
</organism>
<dbReference type="Pfam" id="PF04542">
    <property type="entry name" value="Sigma70_r2"/>
    <property type="match status" value="1"/>
</dbReference>
<dbReference type="SUPFAM" id="SSF88946">
    <property type="entry name" value="Sigma2 domain of RNA polymerase sigma factors"/>
    <property type="match status" value="1"/>
</dbReference>
<dbReference type="PANTHER" id="PTHR43133:SF51">
    <property type="entry name" value="RNA POLYMERASE SIGMA FACTOR"/>
    <property type="match status" value="1"/>
</dbReference>
<keyword evidence="4" id="KW-0804">Transcription</keyword>
<comment type="similarity">
    <text evidence="1">Belongs to the sigma-70 factor family. ECF subfamily.</text>
</comment>
<protein>
    <recommendedName>
        <fullName evidence="9">DNA-directed RNA polymerase subunit sigma</fullName>
    </recommendedName>
</protein>
<dbReference type="Gene3D" id="1.10.1740.10">
    <property type="match status" value="1"/>
</dbReference>
<gene>
    <name evidence="7" type="ORF">SD71_15125</name>
</gene>
<dbReference type="CDD" id="cd06171">
    <property type="entry name" value="Sigma70_r4"/>
    <property type="match status" value="1"/>
</dbReference>
<reference evidence="7 8" key="1">
    <citation type="submission" date="2014-12" db="EMBL/GenBank/DDBJ databases">
        <title>Draft genome sequence of Cohnella kolymensis strain B-2846.</title>
        <authorList>
            <person name="Karlyshev A.V."/>
            <person name="Kudryashova E.B."/>
        </authorList>
    </citation>
    <scope>NUCLEOTIDE SEQUENCE [LARGE SCALE GENOMIC DNA]</scope>
    <source>
        <strain evidence="7 8">VKM B-2846</strain>
    </source>
</reference>
<evidence type="ECO:0000256" key="2">
    <source>
        <dbReference type="ARBA" id="ARBA00023015"/>
    </source>
</evidence>
<evidence type="ECO:0000313" key="7">
    <source>
        <dbReference type="EMBL" id="KIL35010.1"/>
    </source>
</evidence>
<evidence type="ECO:0000256" key="1">
    <source>
        <dbReference type="ARBA" id="ARBA00010641"/>
    </source>
</evidence>
<comment type="caution">
    <text evidence="7">The sequence shown here is derived from an EMBL/GenBank/DDBJ whole genome shotgun (WGS) entry which is preliminary data.</text>
</comment>
<dbReference type="Gene3D" id="1.10.10.10">
    <property type="entry name" value="Winged helix-like DNA-binding domain superfamily/Winged helix DNA-binding domain"/>
    <property type="match status" value="1"/>
</dbReference>
<dbReference type="PANTHER" id="PTHR43133">
    <property type="entry name" value="RNA POLYMERASE ECF-TYPE SIGMA FACTO"/>
    <property type="match status" value="1"/>
</dbReference>
<keyword evidence="2" id="KW-0805">Transcription regulation</keyword>
<dbReference type="NCBIfam" id="TIGR02937">
    <property type="entry name" value="sigma70-ECF"/>
    <property type="match status" value="1"/>
</dbReference>
<dbReference type="EMBL" id="JXAL01000024">
    <property type="protein sequence ID" value="KIL35010.1"/>
    <property type="molecule type" value="Genomic_DNA"/>
</dbReference>
<evidence type="ECO:0008006" key="9">
    <source>
        <dbReference type="Google" id="ProtNLM"/>
    </source>
</evidence>
<accession>A0ABR5A1T9</accession>
<feature type="domain" description="RNA polymerase sigma factor 70 region 4 type 2" evidence="6">
    <location>
        <begin position="122"/>
        <end position="170"/>
    </location>
</feature>
<feature type="domain" description="RNA polymerase sigma-70 region 2" evidence="5">
    <location>
        <begin position="19"/>
        <end position="85"/>
    </location>
</feature>
<dbReference type="InterPro" id="IPR007627">
    <property type="entry name" value="RNA_pol_sigma70_r2"/>
</dbReference>
<dbReference type="RefSeq" id="WP_041064893.1">
    <property type="nucleotide sequence ID" value="NZ_JXAL01000024.1"/>
</dbReference>
<proteinExistence type="inferred from homology"/>
<dbReference type="InterPro" id="IPR039425">
    <property type="entry name" value="RNA_pol_sigma-70-like"/>
</dbReference>
<dbReference type="InterPro" id="IPR036388">
    <property type="entry name" value="WH-like_DNA-bd_sf"/>
</dbReference>
<name>A0ABR5A1T9_9BACL</name>
<evidence type="ECO:0000256" key="3">
    <source>
        <dbReference type="ARBA" id="ARBA00023082"/>
    </source>
</evidence>
<dbReference type="Pfam" id="PF08281">
    <property type="entry name" value="Sigma70_r4_2"/>
    <property type="match status" value="1"/>
</dbReference>
<keyword evidence="8" id="KW-1185">Reference proteome</keyword>
<dbReference type="InterPro" id="IPR013324">
    <property type="entry name" value="RNA_pol_sigma_r3/r4-like"/>
</dbReference>
<evidence type="ECO:0000313" key="8">
    <source>
        <dbReference type="Proteomes" id="UP000054526"/>
    </source>
</evidence>
<evidence type="ECO:0000259" key="5">
    <source>
        <dbReference type="Pfam" id="PF04542"/>
    </source>
</evidence>
<sequence length="181" mass="20946">MDELIELCKKGDMAGFGMLFEKYGSTIHKTAYLITRNHQMAEDVTQETLIHLFSNIKYYRPEQPFENWLYRVTSNLTKNALRKENGLFGLNKKLMSFPGSNGEPKSPDLILVQKESQSELFSQIARLPYKIRIVVVLKYFNGQTQEQIANILSIPVGTVKWRIHQALTKLKRTADQESFFI</sequence>
<evidence type="ECO:0000259" key="6">
    <source>
        <dbReference type="Pfam" id="PF08281"/>
    </source>
</evidence>
<evidence type="ECO:0000256" key="4">
    <source>
        <dbReference type="ARBA" id="ARBA00023163"/>
    </source>
</evidence>
<dbReference type="InterPro" id="IPR014284">
    <property type="entry name" value="RNA_pol_sigma-70_dom"/>
</dbReference>
<dbReference type="SUPFAM" id="SSF88659">
    <property type="entry name" value="Sigma3 and sigma4 domains of RNA polymerase sigma factors"/>
    <property type="match status" value="1"/>
</dbReference>
<keyword evidence="3" id="KW-0731">Sigma factor</keyword>
<dbReference type="InterPro" id="IPR013249">
    <property type="entry name" value="RNA_pol_sigma70_r4_t2"/>
</dbReference>
<dbReference type="InterPro" id="IPR013325">
    <property type="entry name" value="RNA_pol_sigma_r2"/>
</dbReference>
<dbReference type="Proteomes" id="UP000054526">
    <property type="component" value="Unassembled WGS sequence"/>
</dbReference>